<dbReference type="InterPro" id="IPR002915">
    <property type="entry name" value="DeoC/FbaB/LacD_aldolase"/>
</dbReference>
<accession>A0ABZ1BUV3</accession>
<dbReference type="RefSeq" id="WP_324715719.1">
    <property type="nucleotide sequence ID" value="NZ_CP141615.1"/>
</dbReference>
<comment type="similarity">
    <text evidence="1">Belongs to the aldolase LacD family.</text>
</comment>
<evidence type="ECO:0000313" key="3">
    <source>
        <dbReference type="EMBL" id="WRP16446.1"/>
    </source>
</evidence>
<evidence type="ECO:0000313" key="4">
    <source>
        <dbReference type="Proteomes" id="UP001332192"/>
    </source>
</evidence>
<dbReference type="NCBIfam" id="NF009498">
    <property type="entry name" value="PRK12858.1"/>
    <property type="match status" value="1"/>
</dbReference>
<dbReference type="PANTHER" id="PTHR39340:SF1">
    <property type="entry name" value="SULFOFRUCTOSEPHOSPHATE ALDOLASE"/>
    <property type="match status" value="1"/>
</dbReference>
<name>A0ABZ1BUV3_9FIRM</name>
<dbReference type="Gene3D" id="3.20.20.70">
    <property type="entry name" value="Aldolase class I"/>
    <property type="match status" value="1"/>
</dbReference>
<dbReference type="Proteomes" id="UP001332192">
    <property type="component" value="Chromosome"/>
</dbReference>
<reference evidence="3 4" key="1">
    <citation type="journal article" date="2024" name="Front. Microbiol.">
        <title>Novel thermophilic genera Geochorda gen. nov. and Carboxydochorda gen. nov. from the deep terrestrial subsurface reveal the ecophysiological diversity in the class Limnochordia.</title>
        <authorList>
            <person name="Karnachuk O.V."/>
            <person name="Lukina A.P."/>
            <person name="Avakyan M.R."/>
            <person name="Kadnikov V.V."/>
            <person name="Begmatov S."/>
            <person name="Beletsky A.V."/>
            <person name="Vlasova K.G."/>
            <person name="Novikov A.A."/>
            <person name="Shcherbakova V.A."/>
            <person name="Mardanov A.V."/>
            <person name="Ravin N.V."/>
        </authorList>
    </citation>
    <scope>NUCLEOTIDE SEQUENCE [LARGE SCALE GENOMIC DNA]</scope>
    <source>
        <strain evidence="3 4">L945</strain>
    </source>
</reference>
<sequence length="339" mass="37204">MMSLSVGKLRGLQQISTPDGFILLAAMDHRGGLRKLLRPDHPEAVDDQQLVDFKMDLCRALAPHASGVLLDPEFGAAQAIVTGSLPGHVGFLVALEKTGYSGGEQERRAEILPGWSVEKVKRMGASGLKLLVYYHPDAPSAAAQRELVEQVAEQCRRIDLLCVVEAISFPVDPGVSKSSPEFARTKADVVVRTAEDLTPLGMDVFKAEFPGDLRYEKDPERLLEACRRLDRASQVPWVILSEGVDYEDFAIEVEIAARAGASGYMAGRAVWKVALAEKDRARRRDILESVAAGNLAKLALVARRFGRPWHEKARPALDALARQITPTWYASYATDTSMK</sequence>
<keyword evidence="2" id="KW-0456">Lyase</keyword>
<dbReference type="PANTHER" id="PTHR39340">
    <property type="entry name" value="SULFOFRUCTOSEPHOSPHATE ALDOLASE"/>
    <property type="match status" value="1"/>
</dbReference>
<protein>
    <submittedName>
        <fullName evidence="3">Tagatose 1,6-diphosphate aldolase</fullName>
    </submittedName>
</protein>
<dbReference type="EMBL" id="CP141615">
    <property type="protein sequence ID" value="WRP16446.1"/>
    <property type="molecule type" value="Genomic_DNA"/>
</dbReference>
<evidence type="ECO:0000256" key="1">
    <source>
        <dbReference type="ARBA" id="ARBA00008679"/>
    </source>
</evidence>
<proteinExistence type="inferred from homology"/>
<organism evidence="3 4">
    <name type="scientific">Carboxydichorda subterranea</name>
    <dbReference type="NCBI Taxonomy" id="3109565"/>
    <lineage>
        <taxon>Bacteria</taxon>
        <taxon>Bacillati</taxon>
        <taxon>Bacillota</taxon>
        <taxon>Limnochordia</taxon>
        <taxon>Limnochordales</taxon>
        <taxon>Geochordaceae</taxon>
        <taxon>Carboxydichorda</taxon>
    </lineage>
</organism>
<dbReference type="SUPFAM" id="SSF51569">
    <property type="entry name" value="Aldolase"/>
    <property type="match status" value="1"/>
</dbReference>
<dbReference type="Pfam" id="PF01791">
    <property type="entry name" value="DeoC"/>
    <property type="match status" value="1"/>
</dbReference>
<dbReference type="InterPro" id="IPR013785">
    <property type="entry name" value="Aldolase_TIM"/>
</dbReference>
<dbReference type="SMART" id="SM01133">
    <property type="entry name" value="DeoC"/>
    <property type="match status" value="1"/>
</dbReference>
<keyword evidence="4" id="KW-1185">Reference proteome</keyword>
<gene>
    <name evidence="3" type="ORF">U7230_10090</name>
</gene>
<evidence type="ECO:0000256" key="2">
    <source>
        <dbReference type="ARBA" id="ARBA00023239"/>
    </source>
</evidence>
<dbReference type="InterPro" id="IPR050552">
    <property type="entry name" value="LacD_aldolase"/>
</dbReference>